<keyword evidence="1" id="KW-0812">Transmembrane</keyword>
<dbReference type="RefSeq" id="WP_324274284.1">
    <property type="nucleotide sequence ID" value="NZ_CP141261.1"/>
</dbReference>
<keyword evidence="1" id="KW-1133">Transmembrane helix</keyword>
<dbReference type="Proteomes" id="UP001324287">
    <property type="component" value="Chromosome"/>
</dbReference>
<gene>
    <name evidence="2" type="ORF">U6N30_24195</name>
</gene>
<dbReference type="EMBL" id="CP141261">
    <property type="protein sequence ID" value="WRL62935.1"/>
    <property type="molecule type" value="Genomic_DNA"/>
</dbReference>
<reference evidence="2 3" key="1">
    <citation type="submission" date="2023-12" db="EMBL/GenBank/DDBJ databases">
        <title>Blastococcus brunescens sp. nov., an actonobacterium isolated from sandstone collected in sahara desert.</title>
        <authorList>
            <person name="Gtari M."/>
            <person name="Ghodhbane F."/>
        </authorList>
    </citation>
    <scope>NUCLEOTIDE SEQUENCE [LARGE SCALE GENOMIC DNA]</scope>
    <source>
        <strain evidence="2 3">BMG 8361</strain>
    </source>
</reference>
<keyword evidence="3" id="KW-1185">Reference proteome</keyword>
<sequence>MTSFLRGGWLEELYLANPVTLAILAFQRGMWAAGANEPFPDHMPLRLGIALAISLALLWGAQRVFARLEGNFAQEL</sequence>
<organism evidence="2 3">
    <name type="scientific">Blastococcus brunescens</name>
    <dbReference type="NCBI Taxonomy" id="1564165"/>
    <lineage>
        <taxon>Bacteria</taxon>
        <taxon>Bacillati</taxon>
        <taxon>Actinomycetota</taxon>
        <taxon>Actinomycetes</taxon>
        <taxon>Geodermatophilales</taxon>
        <taxon>Geodermatophilaceae</taxon>
        <taxon>Blastococcus</taxon>
    </lineage>
</organism>
<evidence type="ECO:0008006" key="4">
    <source>
        <dbReference type="Google" id="ProtNLM"/>
    </source>
</evidence>
<feature type="transmembrane region" description="Helical" evidence="1">
    <location>
        <begin position="12"/>
        <end position="31"/>
    </location>
</feature>
<feature type="transmembrane region" description="Helical" evidence="1">
    <location>
        <begin position="43"/>
        <end position="61"/>
    </location>
</feature>
<evidence type="ECO:0000313" key="3">
    <source>
        <dbReference type="Proteomes" id="UP001324287"/>
    </source>
</evidence>
<evidence type="ECO:0000256" key="1">
    <source>
        <dbReference type="SAM" id="Phobius"/>
    </source>
</evidence>
<name>A0ABZ1B1N3_9ACTN</name>
<accession>A0ABZ1B1N3</accession>
<keyword evidence="1" id="KW-0472">Membrane</keyword>
<protein>
    <recommendedName>
        <fullName evidence="4">ABC transporter permease</fullName>
    </recommendedName>
</protein>
<evidence type="ECO:0000313" key="2">
    <source>
        <dbReference type="EMBL" id="WRL62935.1"/>
    </source>
</evidence>
<proteinExistence type="predicted"/>